<keyword evidence="2" id="KW-0812">Transmembrane</keyword>
<evidence type="ECO:0000256" key="2">
    <source>
        <dbReference type="SAM" id="Phobius"/>
    </source>
</evidence>
<dbReference type="InterPro" id="IPR009571">
    <property type="entry name" value="SUR7/Rim9-like_fungi"/>
</dbReference>
<dbReference type="PANTHER" id="PTHR28013:SF4">
    <property type="entry name" value="MARVEL DOMAIN-CONTAINING PROTEIN"/>
    <property type="match status" value="1"/>
</dbReference>
<sequence>MRFRLQEQHKPLRLYRIVSYISCGLLFVAFLLFLLVSISLPIIKGIYILALRSTVAPSRVLSLATQLRFGVWGFCASSTLDPATPFNAGLCSTPALGYTVPSYVSADLGISQDIINVVQKALIAVLVLHPIVGGLSLLTLISSLFLASHAFSIFTLFLAVVTALAATVTFIVDLALVLVARAELNNIANIHFAVDFGPAVWMILVATIFTWLAVITLSARACYCLGVRRHPRDVPRAKRTPQTEKNQGNSSSTVQTA</sequence>
<feature type="transmembrane region" description="Helical" evidence="2">
    <location>
        <begin position="153"/>
        <end position="179"/>
    </location>
</feature>
<dbReference type="HOGENOM" id="CLU_076420_1_0_1"/>
<organism evidence="3 4">
    <name type="scientific">Galerina marginata (strain CBS 339.88)</name>
    <dbReference type="NCBI Taxonomy" id="685588"/>
    <lineage>
        <taxon>Eukaryota</taxon>
        <taxon>Fungi</taxon>
        <taxon>Dikarya</taxon>
        <taxon>Basidiomycota</taxon>
        <taxon>Agaricomycotina</taxon>
        <taxon>Agaricomycetes</taxon>
        <taxon>Agaricomycetidae</taxon>
        <taxon>Agaricales</taxon>
        <taxon>Agaricineae</taxon>
        <taxon>Strophariaceae</taxon>
        <taxon>Galerina</taxon>
    </lineage>
</organism>
<keyword evidence="2" id="KW-1133">Transmembrane helix</keyword>
<dbReference type="Proteomes" id="UP000027222">
    <property type="component" value="Unassembled WGS sequence"/>
</dbReference>
<dbReference type="GO" id="GO:0035838">
    <property type="term" value="C:growing cell tip"/>
    <property type="evidence" value="ECO:0007669"/>
    <property type="project" value="TreeGrafter"/>
</dbReference>
<evidence type="ECO:0000256" key="1">
    <source>
        <dbReference type="SAM" id="MobiDB-lite"/>
    </source>
</evidence>
<dbReference type="GO" id="GO:0005886">
    <property type="term" value="C:plasma membrane"/>
    <property type="evidence" value="ECO:0007669"/>
    <property type="project" value="InterPro"/>
</dbReference>
<evidence type="ECO:0008006" key="5">
    <source>
        <dbReference type="Google" id="ProtNLM"/>
    </source>
</evidence>
<dbReference type="STRING" id="685588.A0A067SZX6"/>
<dbReference type="Pfam" id="PF06687">
    <property type="entry name" value="SUR7"/>
    <property type="match status" value="1"/>
</dbReference>
<accession>A0A067SZX6</accession>
<dbReference type="AlphaFoldDB" id="A0A067SZX6"/>
<dbReference type="OrthoDB" id="3881at2759"/>
<evidence type="ECO:0000313" key="4">
    <source>
        <dbReference type="Proteomes" id="UP000027222"/>
    </source>
</evidence>
<dbReference type="GO" id="GO:0032153">
    <property type="term" value="C:cell division site"/>
    <property type="evidence" value="ECO:0007669"/>
    <property type="project" value="TreeGrafter"/>
</dbReference>
<protein>
    <recommendedName>
        <fullName evidence="5">Pali-domain-containing protein</fullName>
    </recommendedName>
</protein>
<dbReference type="EMBL" id="KL142380">
    <property type="protein sequence ID" value="KDR75627.1"/>
    <property type="molecule type" value="Genomic_DNA"/>
</dbReference>
<feature type="compositionally biased region" description="Polar residues" evidence="1">
    <location>
        <begin position="243"/>
        <end position="257"/>
    </location>
</feature>
<gene>
    <name evidence="3" type="ORF">GALMADRAFT_248189</name>
</gene>
<reference evidence="4" key="1">
    <citation type="journal article" date="2014" name="Proc. Natl. Acad. Sci. U.S.A.">
        <title>Extensive sampling of basidiomycete genomes demonstrates inadequacy of the white-rot/brown-rot paradigm for wood decay fungi.</title>
        <authorList>
            <person name="Riley R."/>
            <person name="Salamov A.A."/>
            <person name="Brown D.W."/>
            <person name="Nagy L.G."/>
            <person name="Floudas D."/>
            <person name="Held B.W."/>
            <person name="Levasseur A."/>
            <person name="Lombard V."/>
            <person name="Morin E."/>
            <person name="Otillar R."/>
            <person name="Lindquist E.A."/>
            <person name="Sun H."/>
            <person name="LaButti K.M."/>
            <person name="Schmutz J."/>
            <person name="Jabbour D."/>
            <person name="Luo H."/>
            <person name="Baker S.E."/>
            <person name="Pisabarro A.G."/>
            <person name="Walton J.D."/>
            <person name="Blanchette R.A."/>
            <person name="Henrissat B."/>
            <person name="Martin F."/>
            <person name="Cullen D."/>
            <person name="Hibbett D.S."/>
            <person name="Grigoriev I.V."/>
        </authorList>
    </citation>
    <scope>NUCLEOTIDE SEQUENCE [LARGE SCALE GENOMIC DNA]</scope>
    <source>
        <strain evidence="4">CBS 339.88</strain>
    </source>
</reference>
<dbReference type="PANTHER" id="PTHR28013">
    <property type="entry name" value="PROTEIN DCV1-RELATED"/>
    <property type="match status" value="1"/>
</dbReference>
<dbReference type="InterPro" id="IPR051380">
    <property type="entry name" value="pH-response_reg_palI/RIM9"/>
</dbReference>
<feature type="transmembrane region" description="Helical" evidence="2">
    <location>
        <begin position="20"/>
        <end position="43"/>
    </location>
</feature>
<proteinExistence type="predicted"/>
<keyword evidence="4" id="KW-1185">Reference proteome</keyword>
<name>A0A067SZX6_GALM3</name>
<feature type="region of interest" description="Disordered" evidence="1">
    <location>
        <begin position="234"/>
        <end position="257"/>
    </location>
</feature>
<feature type="transmembrane region" description="Helical" evidence="2">
    <location>
        <begin position="121"/>
        <end position="146"/>
    </location>
</feature>
<feature type="transmembrane region" description="Helical" evidence="2">
    <location>
        <begin position="199"/>
        <end position="223"/>
    </location>
</feature>
<keyword evidence="2" id="KW-0472">Membrane</keyword>
<evidence type="ECO:0000313" key="3">
    <source>
        <dbReference type="EMBL" id="KDR75627.1"/>
    </source>
</evidence>